<dbReference type="RefSeq" id="WP_203888816.1">
    <property type="nucleotide sequence ID" value="NZ_BOOH01000004.1"/>
</dbReference>
<comment type="caution">
    <text evidence="1">The sequence shown here is derived from an EMBL/GenBank/DDBJ whole genome shotgun (WGS) entry which is preliminary data.</text>
</comment>
<dbReference type="EMBL" id="BOOH01000004">
    <property type="protein sequence ID" value="GIH74073.1"/>
    <property type="molecule type" value="Genomic_DNA"/>
</dbReference>
<keyword evidence="2" id="KW-1185">Reference proteome</keyword>
<evidence type="ECO:0000313" key="2">
    <source>
        <dbReference type="Proteomes" id="UP000616724"/>
    </source>
</evidence>
<dbReference type="AlphaFoldDB" id="A0A8J3W398"/>
<gene>
    <name evidence="1" type="ORF">Plo01_05020</name>
</gene>
<protein>
    <submittedName>
        <fullName evidence="1">Uncharacterized protein</fullName>
    </submittedName>
</protein>
<name>A0A8J3W398_9ACTN</name>
<sequence>MLRTAERIGDRLLSMVVPRAEAKAYWCLHCTLAWSQRCYNTPSGTYCTYQCMSC</sequence>
<evidence type="ECO:0000313" key="1">
    <source>
        <dbReference type="EMBL" id="GIH74073.1"/>
    </source>
</evidence>
<accession>A0A8J3W398</accession>
<reference evidence="1 2" key="1">
    <citation type="submission" date="2021-01" db="EMBL/GenBank/DDBJ databases">
        <title>Whole genome shotgun sequence of Planobispora longispora NBRC 13918.</title>
        <authorList>
            <person name="Komaki H."/>
            <person name="Tamura T."/>
        </authorList>
    </citation>
    <scope>NUCLEOTIDE SEQUENCE [LARGE SCALE GENOMIC DNA]</scope>
    <source>
        <strain evidence="1 2">NBRC 13918</strain>
    </source>
</reference>
<organism evidence="1 2">
    <name type="scientific">Planobispora longispora</name>
    <dbReference type="NCBI Taxonomy" id="28887"/>
    <lineage>
        <taxon>Bacteria</taxon>
        <taxon>Bacillati</taxon>
        <taxon>Actinomycetota</taxon>
        <taxon>Actinomycetes</taxon>
        <taxon>Streptosporangiales</taxon>
        <taxon>Streptosporangiaceae</taxon>
        <taxon>Planobispora</taxon>
    </lineage>
</organism>
<dbReference type="Proteomes" id="UP000616724">
    <property type="component" value="Unassembled WGS sequence"/>
</dbReference>
<proteinExistence type="predicted"/>